<evidence type="ECO:0000256" key="2">
    <source>
        <dbReference type="ARBA" id="ARBA00023015"/>
    </source>
</evidence>
<evidence type="ECO:0000259" key="7">
    <source>
        <dbReference type="PROSITE" id="PS51519"/>
    </source>
</evidence>
<reference evidence="8" key="2">
    <citation type="submission" date="2017-06" db="EMBL/GenBank/DDBJ databases">
        <title>WGS assembly of Brachypodium distachyon.</title>
        <authorList>
            <consortium name="The International Brachypodium Initiative"/>
            <person name="Lucas S."/>
            <person name="Harmon-Smith M."/>
            <person name="Lail K."/>
            <person name="Tice H."/>
            <person name="Grimwood J."/>
            <person name="Bruce D."/>
            <person name="Barry K."/>
            <person name="Shu S."/>
            <person name="Lindquist E."/>
            <person name="Wang M."/>
            <person name="Pitluck S."/>
            <person name="Vogel J.P."/>
            <person name="Garvin D.F."/>
            <person name="Mockler T.C."/>
            <person name="Schmutz J."/>
            <person name="Rokhsar D."/>
            <person name="Bevan M.W."/>
        </authorList>
    </citation>
    <scope>NUCLEOTIDE SEQUENCE</scope>
    <source>
        <strain evidence="8">Bd21</strain>
    </source>
</reference>
<dbReference type="OrthoDB" id="6270329at2759"/>
<organism evidence="8">
    <name type="scientific">Brachypodium distachyon</name>
    <name type="common">Purple false brome</name>
    <name type="synonym">Trachynia distachya</name>
    <dbReference type="NCBI Taxonomy" id="15368"/>
    <lineage>
        <taxon>Eukaryota</taxon>
        <taxon>Viridiplantae</taxon>
        <taxon>Streptophyta</taxon>
        <taxon>Embryophyta</taxon>
        <taxon>Tracheophyta</taxon>
        <taxon>Spermatophyta</taxon>
        <taxon>Magnoliopsida</taxon>
        <taxon>Liliopsida</taxon>
        <taxon>Poales</taxon>
        <taxon>Poaceae</taxon>
        <taxon>BOP clade</taxon>
        <taxon>Pooideae</taxon>
        <taxon>Stipodae</taxon>
        <taxon>Brachypodieae</taxon>
        <taxon>Brachypodium</taxon>
    </lineage>
</organism>
<evidence type="ECO:0000313" key="8">
    <source>
        <dbReference type="EMBL" id="PNT69645.1"/>
    </source>
</evidence>
<dbReference type="GO" id="GO:0003700">
    <property type="term" value="F:DNA-binding transcription factor activity"/>
    <property type="evidence" value="ECO:0007669"/>
    <property type="project" value="InterPro"/>
</dbReference>
<dbReference type="PANTHER" id="PTHR46373">
    <property type="entry name" value="PROTEIN RKD4"/>
    <property type="match status" value="1"/>
</dbReference>
<evidence type="ECO:0000256" key="4">
    <source>
        <dbReference type="ARBA" id="ARBA00023125"/>
    </source>
</evidence>
<dbReference type="Pfam" id="PF02042">
    <property type="entry name" value="RWP-RK"/>
    <property type="match status" value="1"/>
</dbReference>
<keyword evidence="4" id="KW-0238">DNA-binding</keyword>
<evidence type="ECO:0000313" key="10">
    <source>
        <dbReference type="Proteomes" id="UP000008810"/>
    </source>
</evidence>
<dbReference type="GeneID" id="104584322"/>
<sequence>MNVFPFKSSASINCSGHLWLRLPRSAMLQLPPMEDFRFYEEEGYYFRDLKFHNDEYFQDFSIEYLQEESPFFSTQHRLCTSTATATQSYFCQDELYALFQGDILSLWAALEEEAPCKSEKELELEQKLGPDAVEKTRMSNGPPEQEKPLLTFELVSQHFCVPIKQAAAELKVGLTQLKRRCRELGIPRWPHRKMRSLQTLIDNVQELGRGTGEDGGMTKIVVEMLQQTKKLMEERPGDVELDHTTKMLRQKCFKENYKRKRLMALQG</sequence>
<reference evidence="9" key="3">
    <citation type="submission" date="2018-08" db="UniProtKB">
        <authorList>
            <consortium name="EnsemblPlants"/>
        </authorList>
    </citation>
    <scope>IDENTIFICATION</scope>
    <source>
        <strain evidence="9">cv. Bd21</strain>
    </source>
</reference>
<keyword evidence="3" id="KW-0175">Coiled coil</keyword>
<dbReference type="PROSITE" id="PS51519">
    <property type="entry name" value="RWP_RK"/>
    <property type="match status" value="1"/>
</dbReference>
<keyword evidence="6" id="KW-0539">Nucleus</keyword>
<dbReference type="EnsemblPlants" id="PNT69645">
    <property type="protein sequence ID" value="PNT69645"/>
    <property type="gene ID" value="BRADI_3g59410v3"/>
</dbReference>
<accession>A0A2K2D5T2</accession>
<comment type="function">
    <text evidence="1">Putative transcription factor.</text>
</comment>
<keyword evidence="5" id="KW-0804">Transcription</keyword>
<dbReference type="InterPro" id="IPR044607">
    <property type="entry name" value="RKD-like"/>
</dbReference>
<evidence type="ECO:0000256" key="6">
    <source>
        <dbReference type="ARBA" id="ARBA00023242"/>
    </source>
</evidence>
<feature type="domain" description="RWP-RK" evidence="7">
    <location>
        <begin position="131"/>
        <end position="218"/>
    </location>
</feature>
<protein>
    <recommendedName>
        <fullName evidence="7">RWP-RK domain-containing protein</fullName>
    </recommendedName>
</protein>
<evidence type="ECO:0000313" key="9">
    <source>
        <dbReference type="EnsemblPlants" id="PNT69645"/>
    </source>
</evidence>
<evidence type="ECO:0000256" key="3">
    <source>
        <dbReference type="ARBA" id="ARBA00023054"/>
    </source>
</evidence>
<keyword evidence="10" id="KW-1185">Reference proteome</keyword>
<evidence type="ECO:0000256" key="1">
    <source>
        <dbReference type="ARBA" id="ARBA00004049"/>
    </source>
</evidence>
<dbReference type="GO" id="GO:0003677">
    <property type="term" value="F:DNA binding"/>
    <property type="evidence" value="ECO:0007669"/>
    <property type="project" value="UniProtKB-KW"/>
</dbReference>
<name>A0A2K2D5T2_BRADI</name>
<keyword evidence="2" id="KW-0805">Transcription regulation</keyword>
<gene>
    <name evidence="9" type="primary">LOC104584322</name>
    <name evidence="8" type="ORF">BRADI_3g59410v3</name>
</gene>
<dbReference type="PANTHER" id="PTHR46373:SF2">
    <property type="entry name" value="RWP-RK DOMAIN-CONTAINING PROTEIN"/>
    <property type="match status" value="1"/>
</dbReference>
<dbReference type="RefSeq" id="XP_014756209.2">
    <property type="nucleotide sequence ID" value="XM_014900723.2"/>
</dbReference>
<dbReference type="STRING" id="15368.A0A2K2D5T2"/>
<evidence type="ECO:0000256" key="5">
    <source>
        <dbReference type="ARBA" id="ARBA00023163"/>
    </source>
</evidence>
<dbReference type="Gramene" id="PNT69645">
    <property type="protein sequence ID" value="PNT69645"/>
    <property type="gene ID" value="BRADI_3g59410v3"/>
</dbReference>
<dbReference type="InterPro" id="IPR003035">
    <property type="entry name" value="RWP-RK_dom"/>
</dbReference>
<reference evidence="8 9" key="1">
    <citation type="journal article" date="2010" name="Nature">
        <title>Genome sequencing and analysis of the model grass Brachypodium distachyon.</title>
        <authorList>
            <consortium name="International Brachypodium Initiative"/>
        </authorList>
    </citation>
    <scope>NUCLEOTIDE SEQUENCE [LARGE SCALE GENOMIC DNA]</scope>
    <source>
        <strain evidence="8">Bd21</strain>
        <strain evidence="9">cv. Bd21</strain>
    </source>
</reference>
<dbReference type="EMBL" id="CM000882">
    <property type="protein sequence ID" value="PNT69645.1"/>
    <property type="molecule type" value="Genomic_DNA"/>
</dbReference>
<proteinExistence type="predicted"/>
<dbReference type="AlphaFoldDB" id="A0A2K2D5T2"/>
<dbReference type="Proteomes" id="UP000008810">
    <property type="component" value="Chromosome 3"/>
</dbReference>